<comment type="catalytic activity">
    <reaction evidence="6">
        <text>a 2'-deoxyadenosine in DNA + S-adenosyl-L-methionine = an N(6)-methyl-2'-deoxyadenosine in DNA + S-adenosyl-L-homocysteine + H(+)</text>
        <dbReference type="Rhea" id="RHEA:15197"/>
        <dbReference type="Rhea" id="RHEA-COMP:12418"/>
        <dbReference type="Rhea" id="RHEA-COMP:12419"/>
        <dbReference type="ChEBI" id="CHEBI:15378"/>
        <dbReference type="ChEBI" id="CHEBI:57856"/>
        <dbReference type="ChEBI" id="CHEBI:59789"/>
        <dbReference type="ChEBI" id="CHEBI:90615"/>
        <dbReference type="ChEBI" id="CHEBI:90616"/>
        <dbReference type="EC" id="2.1.1.72"/>
    </reaction>
</comment>
<dbReference type="Gene3D" id="3.40.50.150">
    <property type="entry name" value="Vaccinia Virus protein VP39"/>
    <property type="match status" value="1"/>
</dbReference>
<dbReference type="GO" id="GO:0008170">
    <property type="term" value="F:N-methyltransferase activity"/>
    <property type="evidence" value="ECO:0007669"/>
    <property type="project" value="InterPro"/>
</dbReference>
<feature type="domain" description="DNA methylase adenine-specific" evidence="7">
    <location>
        <begin position="317"/>
        <end position="497"/>
    </location>
</feature>
<dbReference type="GO" id="GO:0032259">
    <property type="term" value="P:methylation"/>
    <property type="evidence" value="ECO:0007669"/>
    <property type="project" value="UniProtKB-KW"/>
</dbReference>
<name>A0AAJ2BHI1_9HYPH</name>
<evidence type="ECO:0000256" key="6">
    <source>
        <dbReference type="ARBA" id="ARBA00047942"/>
    </source>
</evidence>
<dbReference type="PROSITE" id="PS00092">
    <property type="entry name" value="N6_MTASE"/>
    <property type="match status" value="1"/>
</dbReference>
<dbReference type="InterPro" id="IPR029063">
    <property type="entry name" value="SAM-dependent_MTases_sf"/>
</dbReference>
<evidence type="ECO:0000259" key="8">
    <source>
        <dbReference type="Pfam" id="PF18135"/>
    </source>
</evidence>
<dbReference type="EC" id="2.1.1.72" evidence="2"/>
<gene>
    <name evidence="9" type="ORF">QE369_003223</name>
</gene>
<dbReference type="GO" id="GO:0003677">
    <property type="term" value="F:DNA binding"/>
    <property type="evidence" value="ECO:0007669"/>
    <property type="project" value="InterPro"/>
</dbReference>
<dbReference type="SUPFAM" id="SSF53335">
    <property type="entry name" value="S-adenosyl-L-methionine-dependent methyltransferases"/>
    <property type="match status" value="1"/>
</dbReference>
<protein>
    <recommendedName>
        <fullName evidence="2">site-specific DNA-methyltransferase (adenine-specific)</fullName>
        <ecNumber evidence="2">2.1.1.72</ecNumber>
    </recommendedName>
</protein>
<dbReference type="GO" id="GO:0009307">
    <property type="term" value="P:DNA restriction-modification system"/>
    <property type="evidence" value="ECO:0007669"/>
    <property type="project" value="UniProtKB-KW"/>
</dbReference>
<keyword evidence="3" id="KW-0489">Methyltransferase</keyword>
<dbReference type="EMBL" id="JAVIZC010000003">
    <property type="protein sequence ID" value="MDR6103026.1"/>
    <property type="molecule type" value="Genomic_DNA"/>
</dbReference>
<evidence type="ECO:0000256" key="2">
    <source>
        <dbReference type="ARBA" id="ARBA00011900"/>
    </source>
</evidence>
<evidence type="ECO:0000256" key="3">
    <source>
        <dbReference type="ARBA" id="ARBA00022603"/>
    </source>
</evidence>
<dbReference type="PRINTS" id="PR00507">
    <property type="entry name" value="N12N6MTFRASE"/>
</dbReference>
<evidence type="ECO:0000313" key="10">
    <source>
        <dbReference type="Proteomes" id="UP001255601"/>
    </source>
</evidence>
<dbReference type="InterPro" id="IPR050953">
    <property type="entry name" value="N4_N6_ade-DNA_methylase"/>
</dbReference>
<evidence type="ECO:0000256" key="1">
    <source>
        <dbReference type="ARBA" id="ARBA00006594"/>
    </source>
</evidence>
<dbReference type="GO" id="GO:0009007">
    <property type="term" value="F:site-specific DNA-methyltransferase (adenine-specific) activity"/>
    <property type="evidence" value="ECO:0007669"/>
    <property type="project" value="UniProtKB-EC"/>
</dbReference>
<dbReference type="PANTHER" id="PTHR33841">
    <property type="entry name" value="DNA METHYLTRANSFERASE YEEA-RELATED"/>
    <property type="match status" value="1"/>
</dbReference>
<evidence type="ECO:0000313" key="9">
    <source>
        <dbReference type="EMBL" id="MDR6103026.1"/>
    </source>
</evidence>
<dbReference type="Proteomes" id="UP001255601">
    <property type="component" value="Unassembled WGS sequence"/>
</dbReference>
<keyword evidence="5" id="KW-0680">Restriction system</keyword>
<dbReference type="AlphaFoldDB" id="A0AAJ2BHI1"/>
<dbReference type="Pfam" id="PF02384">
    <property type="entry name" value="N6_Mtase"/>
    <property type="match status" value="1"/>
</dbReference>
<evidence type="ECO:0000259" key="7">
    <source>
        <dbReference type="Pfam" id="PF02384"/>
    </source>
</evidence>
<evidence type="ECO:0000256" key="4">
    <source>
        <dbReference type="ARBA" id="ARBA00022679"/>
    </source>
</evidence>
<comment type="caution">
    <text evidence="9">The sequence shown here is derived from an EMBL/GenBank/DDBJ whole genome shotgun (WGS) entry which is preliminary data.</text>
</comment>
<reference evidence="9" key="1">
    <citation type="submission" date="2023-08" db="EMBL/GenBank/DDBJ databases">
        <title>Functional and genomic diversity of the sorghum phyllosphere microbiome.</title>
        <authorList>
            <person name="Shade A."/>
        </authorList>
    </citation>
    <scope>NUCLEOTIDE SEQUENCE</scope>
    <source>
        <strain evidence="9">SORGH_AS_0974</strain>
    </source>
</reference>
<sequence length="1100" mass="120947">MANLQTVALTYFDAIHAHDTAAVPGEPEAQLTTPVSNLFTALVEAENLGKLHLIRESRLDRTRPDFAALLTQGGKTRQKGYIELKAPDTTVDATQWIGRNARQWEKMKQDAEILVVCNGRAAQLYRNGDPVGAEAELPYTLPQKWDAAPLVKLLTNFLEISPSPVTSVTALSSRLAVRTADLRDRLLWLLRQSSPAGQSAKGGYSSWKMHVQPEASERDFADGVSQVVAYGMVLASLSASNPDKNGDGHLTVNEARLAIRSFSPVIAAAFAPLVDKPVLYEAVKVELGALETLVSAIDPAKVNKSADRRGEPWLYFYEDFLSIYDPEERKQAGVYYTPIDVVQAMVKIVDSLLANRFGKRMGFADPSVTTLDPAAGTGTFPLAVMDRAVDRAIKLRGKAGKTQAAANLARRLYAFELLPGPYAVAHLRMTQRLHELAPGLDEGARVVLTDTLESPLDPKDQLSLFGDAEVLAAEQNRAKRIKLEQPVTVVIGNPPYRRVERELTGRGSGGWVLDGKVPGRRSSRSLFDDILSVAKANTIFSHHASLYNLYVYFWRWAIWKAFQAHGDGPGIVSFITGSSWLAGPGFVGLRQLVRSVCDEVWVLDLGGDNKGANPEDNVFAIETPVAIVILVRNGKKSLATEAAVRYRKISGTTDEKLKQMAVIANSEEPLSGDWIDGPTGWMEPLRPPTGDARWFDMPKLADIFPWQQPGCKVGRTWPIAPEAELLSERWEKFAAASATDKPALFVTAKTGRKVSTVVGGYRPLAEVVAGAQHRPIVRYGFRSFDRQWILLDPRVIELERPSLWASSSEKQIYLTTLMTAQVAPGPTLTVSAYVPDLHHFRGSFGGKDVIPLFRDEGAKQANITAKLPQELRKKLGLSSLSAEDIAAYVYGILSLPAFQIEFAQALKTPGIRVPITANPELWGEAVTLGKHLIWLHTYAERFCDPDAERGTTLPDVPNLGWEKAIDVLPKTMAEVSYDPENETLTIGDGEVVGIRSDVWNYTVSGMQIVPKWLSYRTEKGSGRAASSKSGLDQIRPDRWFDSWNDEFLDLIRVLTSTIDKQLEHADLLDKILLGPLISAADLPLPKPAERKAPLSTPSLL</sequence>
<dbReference type="InterPro" id="IPR003356">
    <property type="entry name" value="DNA_methylase_A-5"/>
</dbReference>
<dbReference type="InterPro" id="IPR041635">
    <property type="entry name" value="Type_ISP_LLaBIII_C"/>
</dbReference>
<organism evidence="9 10">
    <name type="scientific">Agrobacterium larrymoorei</name>
    <dbReference type="NCBI Taxonomy" id="160699"/>
    <lineage>
        <taxon>Bacteria</taxon>
        <taxon>Pseudomonadati</taxon>
        <taxon>Pseudomonadota</taxon>
        <taxon>Alphaproteobacteria</taxon>
        <taxon>Hyphomicrobiales</taxon>
        <taxon>Rhizobiaceae</taxon>
        <taxon>Rhizobium/Agrobacterium group</taxon>
        <taxon>Agrobacterium</taxon>
    </lineage>
</organism>
<accession>A0AAJ2BHI1</accession>
<proteinExistence type="inferred from homology"/>
<dbReference type="InterPro" id="IPR002052">
    <property type="entry name" value="DNA_methylase_N6_adenine_CS"/>
</dbReference>
<keyword evidence="4" id="KW-0808">Transferase</keyword>
<evidence type="ECO:0000256" key="5">
    <source>
        <dbReference type="ARBA" id="ARBA00022747"/>
    </source>
</evidence>
<feature type="domain" description="Type ISP restriction-modification enzyme LLaBIII C-terminal specificity" evidence="8">
    <location>
        <begin position="702"/>
        <end position="1049"/>
    </location>
</feature>
<dbReference type="PANTHER" id="PTHR33841:SF1">
    <property type="entry name" value="DNA METHYLTRANSFERASE A"/>
    <property type="match status" value="1"/>
</dbReference>
<dbReference type="RefSeq" id="WP_309771562.1">
    <property type="nucleotide sequence ID" value="NZ_JAVIZC010000003.1"/>
</dbReference>
<dbReference type="Pfam" id="PF18135">
    <property type="entry name" value="Type_ISP_C"/>
    <property type="match status" value="1"/>
</dbReference>
<comment type="similarity">
    <text evidence="1">Belongs to the N(4)/N(6)-methyltransferase family.</text>
</comment>